<proteinExistence type="predicted"/>
<name>A0A517LWF1_9BACT</name>
<accession>A0A517LWF1</accession>
<dbReference type="Pfam" id="PF02450">
    <property type="entry name" value="LCAT"/>
    <property type="match status" value="1"/>
</dbReference>
<keyword evidence="2" id="KW-1185">Reference proteome</keyword>
<dbReference type="EMBL" id="CP036261">
    <property type="protein sequence ID" value="QDS86961.1"/>
    <property type="molecule type" value="Genomic_DNA"/>
</dbReference>
<dbReference type="GO" id="GO:0008374">
    <property type="term" value="F:O-acyltransferase activity"/>
    <property type="evidence" value="ECO:0007669"/>
    <property type="project" value="InterPro"/>
</dbReference>
<protein>
    <recommendedName>
        <fullName evidence="3">Lecithin:cholesterol acyltransferase</fullName>
    </recommendedName>
</protein>
<evidence type="ECO:0008006" key="3">
    <source>
        <dbReference type="Google" id="ProtNLM"/>
    </source>
</evidence>
<dbReference type="OrthoDB" id="229515at2"/>
<dbReference type="SUPFAM" id="SSF53474">
    <property type="entry name" value="alpha/beta-Hydrolases"/>
    <property type="match status" value="1"/>
</dbReference>
<dbReference type="PANTHER" id="PTHR11440">
    <property type="entry name" value="LECITHIN-CHOLESTEROL ACYLTRANSFERASE-RELATED"/>
    <property type="match status" value="1"/>
</dbReference>
<dbReference type="KEGG" id="ruv:EC9_11360"/>
<dbReference type="AlphaFoldDB" id="A0A517LWF1"/>
<dbReference type="Gene3D" id="3.40.50.1820">
    <property type="entry name" value="alpha/beta hydrolase"/>
    <property type="match status" value="1"/>
</dbReference>
<gene>
    <name evidence="1" type="ORF">EC9_11360</name>
</gene>
<evidence type="ECO:0000313" key="1">
    <source>
        <dbReference type="EMBL" id="QDS86961.1"/>
    </source>
</evidence>
<dbReference type="InterPro" id="IPR029058">
    <property type="entry name" value="AB_hydrolase_fold"/>
</dbReference>
<dbReference type="RefSeq" id="WP_145343031.1">
    <property type="nucleotide sequence ID" value="NZ_CP036261.1"/>
</dbReference>
<sequence>MLLSPHYRSFVVSLGCLIATIGCAGKRSAKDLGNIYDSLAQAPDYERNPVIVIPGILGSRLVEEESRRVVWGTIDSRSTNPNDPEIAALLASPMVEGAPLASLRDNVVSDGPLARLKIRFLGIPIQVNAYEDILVTLGVGGYRDPTRDEVEYANDHYNCFQFDFDWRRDITESVVLLHEFIQQQAEISRENSKRRFGIDNPDIKFDIVAHSMGSLVLRYYLRYGTQPLPEDGSLPELTWEGAKYIERAIMIAPPNQGSTLTLKELLAGSKFSSFLPIYPPAVLGTMPAVYQLLPRTRTGLVVQKQDPSKTLDLFDPAVWEELEWGLTAPDQDELLQAMLPDAPDRETRVRIANEHRRKCLIRAKKLHAALDLPATPPPGLQLHLFAGSSEPTVEKMVVDMETGEFEFPYKVAGDGTVTRTSAIMVEEVPGQQPLPRIYPIAWNSKTFIPSDHLGLTRHPIFVDNVLSLLLESRDAADLAAIRSAYAIQSMRKADVPPPLEELPLIR</sequence>
<organism evidence="1 2">
    <name type="scientific">Rosistilla ulvae</name>
    <dbReference type="NCBI Taxonomy" id="1930277"/>
    <lineage>
        <taxon>Bacteria</taxon>
        <taxon>Pseudomonadati</taxon>
        <taxon>Planctomycetota</taxon>
        <taxon>Planctomycetia</taxon>
        <taxon>Pirellulales</taxon>
        <taxon>Pirellulaceae</taxon>
        <taxon>Rosistilla</taxon>
    </lineage>
</organism>
<evidence type="ECO:0000313" key="2">
    <source>
        <dbReference type="Proteomes" id="UP000319557"/>
    </source>
</evidence>
<dbReference type="Proteomes" id="UP000319557">
    <property type="component" value="Chromosome"/>
</dbReference>
<dbReference type="InterPro" id="IPR003386">
    <property type="entry name" value="LACT/PDAT_acylTrfase"/>
</dbReference>
<reference evidence="1 2" key="1">
    <citation type="submission" date="2019-02" db="EMBL/GenBank/DDBJ databases">
        <title>Deep-cultivation of Planctomycetes and their phenomic and genomic characterization uncovers novel biology.</title>
        <authorList>
            <person name="Wiegand S."/>
            <person name="Jogler M."/>
            <person name="Boedeker C."/>
            <person name="Pinto D."/>
            <person name="Vollmers J."/>
            <person name="Rivas-Marin E."/>
            <person name="Kohn T."/>
            <person name="Peeters S.H."/>
            <person name="Heuer A."/>
            <person name="Rast P."/>
            <person name="Oberbeckmann S."/>
            <person name="Bunk B."/>
            <person name="Jeske O."/>
            <person name="Meyerdierks A."/>
            <person name="Storesund J.E."/>
            <person name="Kallscheuer N."/>
            <person name="Luecker S."/>
            <person name="Lage O.M."/>
            <person name="Pohl T."/>
            <person name="Merkel B.J."/>
            <person name="Hornburger P."/>
            <person name="Mueller R.-W."/>
            <person name="Bruemmer F."/>
            <person name="Labrenz M."/>
            <person name="Spormann A.M."/>
            <person name="Op den Camp H."/>
            <person name="Overmann J."/>
            <person name="Amann R."/>
            <person name="Jetten M.S.M."/>
            <person name="Mascher T."/>
            <person name="Medema M.H."/>
            <person name="Devos D.P."/>
            <person name="Kaster A.-K."/>
            <person name="Ovreas L."/>
            <person name="Rohde M."/>
            <person name="Galperin M.Y."/>
            <person name="Jogler C."/>
        </authorList>
    </citation>
    <scope>NUCLEOTIDE SEQUENCE [LARGE SCALE GENOMIC DNA]</scope>
    <source>
        <strain evidence="1 2">EC9</strain>
    </source>
</reference>
<dbReference type="GO" id="GO:0006629">
    <property type="term" value="P:lipid metabolic process"/>
    <property type="evidence" value="ECO:0007669"/>
    <property type="project" value="InterPro"/>
</dbReference>